<protein>
    <submittedName>
        <fullName evidence="1">Uncharacterized protein</fullName>
    </submittedName>
</protein>
<dbReference type="EMBL" id="CM047899">
    <property type="protein sequence ID" value="KAJ0100830.1"/>
    <property type="molecule type" value="Genomic_DNA"/>
</dbReference>
<reference evidence="2" key="1">
    <citation type="journal article" date="2023" name="G3 (Bethesda)">
        <title>Genome assembly and association tests identify interacting loci associated with vigor, precocity, and sex in interspecific pistachio rootstocks.</title>
        <authorList>
            <person name="Palmer W."/>
            <person name="Jacygrad E."/>
            <person name="Sagayaradj S."/>
            <person name="Cavanaugh K."/>
            <person name="Han R."/>
            <person name="Bertier L."/>
            <person name="Beede B."/>
            <person name="Kafkas S."/>
            <person name="Golino D."/>
            <person name="Preece J."/>
            <person name="Michelmore R."/>
        </authorList>
    </citation>
    <scope>NUCLEOTIDE SEQUENCE [LARGE SCALE GENOMIC DNA]</scope>
</reference>
<accession>A0ACC1BP94</accession>
<gene>
    <name evidence="1" type="ORF">Patl1_05547</name>
</gene>
<sequence>MGDDSLQRLTWKWDMVHGGRKHYSLGLRNNMRFVMANRDT</sequence>
<dbReference type="Proteomes" id="UP001164250">
    <property type="component" value="Chromosome 3"/>
</dbReference>
<name>A0ACC1BP94_9ROSI</name>
<proteinExistence type="predicted"/>
<organism evidence="1 2">
    <name type="scientific">Pistacia atlantica</name>
    <dbReference type="NCBI Taxonomy" id="434234"/>
    <lineage>
        <taxon>Eukaryota</taxon>
        <taxon>Viridiplantae</taxon>
        <taxon>Streptophyta</taxon>
        <taxon>Embryophyta</taxon>
        <taxon>Tracheophyta</taxon>
        <taxon>Spermatophyta</taxon>
        <taxon>Magnoliopsida</taxon>
        <taxon>eudicotyledons</taxon>
        <taxon>Gunneridae</taxon>
        <taxon>Pentapetalae</taxon>
        <taxon>rosids</taxon>
        <taxon>malvids</taxon>
        <taxon>Sapindales</taxon>
        <taxon>Anacardiaceae</taxon>
        <taxon>Pistacia</taxon>
    </lineage>
</organism>
<evidence type="ECO:0000313" key="1">
    <source>
        <dbReference type="EMBL" id="KAJ0100830.1"/>
    </source>
</evidence>
<evidence type="ECO:0000313" key="2">
    <source>
        <dbReference type="Proteomes" id="UP001164250"/>
    </source>
</evidence>
<keyword evidence="2" id="KW-1185">Reference proteome</keyword>
<comment type="caution">
    <text evidence="1">The sequence shown here is derived from an EMBL/GenBank/DDBJ whole genome shotgun (WGS) entry which is preliminary data.</text>
</comment>